<keyword evidence="2" id="KW-0805">Transcription regulation</keyword>
<dbReference type="InterPro" id="IPR046335">
    <property type="entry name" value="LacI/GalR-like_sensor"/>
</dbReference>
<dbReference type="PRINTS" id="PR00036">
    <property type="entry name" value="HTHLACI"/>
</dbReference>
<dbReference type="PANTHER" id="PTHR30146">
    <property type="entry name" value="LACI-RELATED TRANSCRIPTIONAL REPRESSOR"/>
    <property type="match status" value="1"/>
</dbReference>
<evidence type="ECO:0000256" key="2">
    <source>
        <dbReference type="ARBA" id="ARBA00023015"/>
    </source>
</evidence>
<dbReference type="Pfam" id="PF00356">
    <property type="entry name" value="LacI"/>
    <property type="match status" value="1"/>
</dbReference>
<proteinExistence type="predicted"/>
<dbReference type="OrthoDB" id="9796186at2"/>
<evidence type="ECO:0000259" key="5">
    <source>
        <dbReference type="PROSITE" id="PS50932"/>
    </source>
</evidence>
<dbReference type="Proteomes" id="UP000182062">
    <property type="component" value="Unassembled WGS sequence"/>
</dbReference>
<evidence type="ECO:0000256" key="1">
    <source>
        <dbReference type="ARBA" id="ARBA00022491"/>
    </source>
</evidence>
<dbReference type="AlphaFoldDB" id="A0A1J6WMV3"/>
<keyword evidence="7" id="KW-1185">Reference proteome</keyword>
<feature type="domain" description="HTH lacI-type" evidence="5">
    <location>
        <begin position="13"/>
        <end position="67"/>
    </location>
</feature>
<dbReference type="Pfam" id="PF13377">
    <property type="entry name" value="Peripla_BP_3"/>
    <property type="match status" value="1"/>
</dbReference>
<dbReference type="EMBL" id="MINN01000022">
    <property type="protein sequence ID" value="OIU73128.1"/>
    <property type="molecule type" value="Genomic_DNA"/>
</dbReference>
<gene>
    <name evidence="6" type="ORF">BHE18_14695</name>
</gene>
<dbReference type="SUPFAM" id="SSF53822">
    <property type="entry name" value="Periplasmic binding protein-like I"/>
    <property type="match status" value="1"/>
</dbReference>
<dbReference type="InterPro" id="IPR000843">
    <property type="entry name" value="HTH_LacI"/>
</dbReference>
<evidence type="ECO:0000313" key="6">
    <source>
        <dbReference type="EMBL" id="OIU73128.1"/>
    </source>
</evidence>
<dbReference type="InterPro" id="IPR028082">
    <property type="entry name" value="Peripla_BP_I"/>
</dbReference>
<accession>A0A1J6WMV3</accession>
<organism evidence="6 7">
    <name type="scientific">Rossellomorea aquimaris</name>
    <dbReference type="NCBI Taxonomy" id="189382"/>
    <lineage>
        <taxon>Bacteria</taxon>
        <taxon>Bacillati</taxon>
        <taxon>Bacillota</taxon>
        <taxon>Bacilli</taxon>
        <taxon>Bacillales</taxon>
        <taxon>Bacillaceae</taxon>
        <taxon>Rossellomorea</taxon>
    </lineage>
</organism>
<dbReference type="CDD" id="cd01392">
    <property type="entry name" value="HTH_LacI"/>
    <property type="match status" value="1"/>
</dbReference>
<dbReference type="PROSITE" id="PS50932">
    <property type="entry name" value="HTH_LACI_2"/>
    <property type="match status" value="1"/>
</dbReference>
<dbReference type="CDD" id="cd06267">
    <property type="entry name" value="PBP1_LacI_sugar_binding-like"/>
    <property type="match status" value="1"/>
</dbReference>
<comment type="caution">
    <text evidence="6">The sequence shown here is derived from an EMBL/GenBank/DDBJ whole genome shotgun (WGS) entry which is preliminary data.</text>
</comment>
<keyword evidence="1" id="KW-0678">Repressor</keyword>
<evidence type="ECO:0000256" key="3">
    <source>
        <dbReference type="ARBA" id="ARBA00023125"/>
    </source>
</evidence>
<dbReference type="Gene3D" id="3.40.50.2300">
    <property type="match status" value="2"/>
</dbReference>
<keyword evidence="3" id="KW-0238">DNA-binding</keyword>
<dbReference type="PANTHER" id="PTHR30146:SF148">
    <property type="entry name" value="HTH-TYPE TRANSCRIPTIONAL REPRESSOR PURR-RELATED"/>
    <property type="match status" value="1"/>
</dbReference>
<dbReference type="PROSITE" id="PS00356">
    <property type="entry name" value="HTH_LACI_1"/>
    <property type="match status" value="1"/>
</dbReference>
<dbReference type="GO" id="GO:0003700">
    <property type="term" value="F:DNA-binding transcription factor activity"/>
    <property type="evidence" value="ECO:0007669"/>
    <property type="project" value="TreeGrafter"/>
</dbReference>
<evidence type="ECO:0000313" key="7">
    <source>
        <dbReference type="Proteomes" id="UP000182062"/>
    </source>
</evidence>
<evidence type="ECO:0000256" key="4">
    <source>
        <dbReference type="ARBA" id="ARBA00023163"/>
    </source>
</evidence>
<dbReference type="InterPro" id="IPR010982">
    <property type="entry name" value="Lambda_DNA-bd_dom_sf"/>
</dbReference>
<dbReference type="GO" id="GO:0000976">
    <property type="term" value="F:transcription cis-regulatory region binding"/>
    <property type="evidence" value="ECO:0007669"/>
    <property type="project" value="TreeGrafter"/>
</dbReference>
<name>A0A1J6WMV3_9BACI</name>
<dbReference type="SUPFAM" id="SSF47413">
    <property type="entry name" value="lambda repressor-like DNA-binding domains"/>
    <property type="match status" value="1"/>
</dbReference>
<reference evidence="6 7" key="1">
    <citation type="submission" date="2016-09" db="EMBL/GenBank/DDBJ databases">
        <title>Bacillus aquimaris SAMM genome sequence reveals colonization and biosurfactant production capacities.</title>
        <authorList>
            <person name="Waghmode S.R."/>
            <person name="Suryavanshi M.V."/>
        </authorList>
    </citation>
    <scope>NUCLEOTIDE SEQUENCE [LARGE SCALE GENOMIC DNA]</scope>
    <source>
        <strain evidence="6 7">SAMM</strain>
    </source>
</reference>
<dbReference type="Gene3D" id="1.10.260.40">
    <property type="entry name" value="lambda repressor-like DNA-binding domains"/>
    <property type="match status" value="1"/>
</dbReference>
<keyword evidence="4" id="KW-0804">Transcription</keyword>
<protein>
    <recommendedName>
        <fullName evidence="5">HTH lacI-type domain-containing protein</fullName>
    </recommendedName>
</protein>
<dbReference type="SMART" id="SM00354">
    <property type="entry name" value="HTH_LACI"/>
    <property type="match status" value="1"/>
</dbReference>
<sequence>MRKRFHKDVSVVVTIKEVAKEANVSISTVSRVLNKSGYTSEKTKEKVLNAVKKLNYQGSLVAAAMKKKQTLTLGLIIPDIKNIFYSDLTRTIEDRANSHGFNIFLCNTDNNLQKEAEYIHLLIAKGVDGIIFSSPEVDDGNIEELKENYPELPVVILGGKFPKLILNEVVVDNVDGAYKAMGHLLDLGHKDIAFIGGDPETYASVERHKGYKMALNERGIQVKDDYVIFDTFYIQSGYENAKRLLQKNDRPTAIFAVSDSIAVGVYKAARELNIRIPEQLSVVGFDDSQYAEILYPMLTTIRTPIKEMGQRAIEIMVKAIKEKQIIKETVLFYPNLIERESTMAIEADHPKK</sequence>